<organism evidence="3 4">
    <name type="scientific">Mollisia scopiformis</name>
    <name type="common">Conifer needle endophyte fungus</name>
    <name type="synonym">Phialocephala scopiformis</name>
    <dbReference type="NCBI Taxonomy" id="149040"/>
    <lineage>
        <taxon>Eukaryota</taxon>
        <taxon>Fungi</taxon>
        <taxon>Dikarya</taxon>
        <taxon>Ascomycota</taxon>
        <taxon>Pezizomycotina</taxon>
        <taxon>Leotiomycetes</taxon>
        <taxon>Helotiales</taxon>
        <taxon>Mollisiaceae</taxon>
        <taxon>Mollisia</taxon>
    </lineage>
</organism>
<dbReference type="NCBIfam" id="TIGR02118">
    <property type="entry name" value="EthD family reductase"/>
    <property type="match status" value="1"/>
</dbReference>
<dbReference type="EMBL" id="KQ947419">
    <property type="protein sequence ID" value="KUJ15029.1"/>
    <property type="molecule type" value="Genomic_DNA"/>
</dbReference>
<evidence type="ECO:0000313" key="4">
    <source>
        <dbReference type="Proteomes" id="UP000070700"/>
    </source>
</evidence>
<dbReference type="GO" id="GO:0016491">
    <property type="term" value="F:oxidoreductase activity"/>
    <property type="evidence" value="ECO:0007669"/>
    <property type="project" value="InterPro"/>
</dbReference>
<dbReference type="SUPFAM" id="SSF54909">
    <property type="entry name" value="Dimeric alpha+beta barrel"/>
    <property type="match status" value="1"/>
</dbReference>
<feature type="domain" description="EthD" evidence="2">
    <location>
        <begin position="14"/>
        <end position="106"/>
    </location>
</feature>
<dbReference type="Proteomes" id="UP000070700">
    <property type="component" value="Unassembled WGS sequence"/>
</dbReference>
<accession>A0A194X4N9</accession>
<dbReference type="Gene3D" id="3.30.70.100">
    <property type="match status" value="1"/>
</dbReference>
<dbReference type="GeneID" id="28825045"/>
<dbReference type="InterPro" id="IPR009799">
    <property type="entry name" value="EthD_dom"/>
</dbReference>
<dbReference type="RefSeq" id="XP_018069384.1">
    <property type="nucleotide sequence ID" value="XM_018215319.1"/>
</dbReference>
<evidence type="ECO:0000256" key="1">
    <source>
        <dbReference type="ARBA" id="ARBA00005986"/>
    </source>
</evidence>
<sequence>MPYTILIFLTREAGMSHQEFKEYYETIQMPLLQRLGGEHFPRSHKRYYLQRQIAETGQSMDPAVDVDAVAEIIFGDETAFQAFMAVLKVEEAAKELRIVEDKFVDREKLKMVVVGDIQETKRQE</sequence>
<keyword evidence="4" id="KW-1185">Reference proteome</keyword>
<gene>
    <name evidence="3" type="ORF">LY89DRAFT_686596</name>
</gene>
<dbReference type="Pfam" id="PF07110">
    <property type="entry name" value="EthD"/>
    <property type="match status" value="1"/>
</dbReference>
<dbReference type="KEGG" id="psco:LY89DRAFT_686596"/>
<protein>
    <submittedName>
        <fullName evidence="3">Hype protein</fullName>
    </submittedName>
</protein>
<dbReference type="AlphaFoldDB" id="A0A194X4N9"/>
<evidence type="ECO:0000259" key="2">
    <source>
        <dbReference type="Pfam" id="PF07110"/>
    </source>
</evidence>
<reference evidence="3 4" key="1">
    <citation type="submission" date="2015-10" db="EMBL/GenBank/DDBJ databases">
        <title>Full genome of DAOMC 229536 Phialocephala scopiformis, a fungal endophyte of spruce producing the potent anti-insectan compound rugulosin.</title>
        <authorList>
            <consortium name="DOE Joint Genome Institute"/>
            <person name="Walker A.K."/>
            <person name="Frasz S.L."/>
            <person name="Seifert K.A."/>
            <person name="Miller J.D."/>
            <person name="Mondo S.J."/>
            <person name="Labutti K."/>
            <person name="Lipzen A."/>
            <person name="Dockter R."/>
            <person name="Kennedy M."/>
            <person name="Grigoriev I.V."/>
            <person name="Spatafora J.W."/>
        </authorList>
    </citation>
    <scope>NUCLEOTIDE SEQUENCE [LARGE SCALE GENOMIC DNA]</scope>
    <source>
        <strain evidence="3 4">CBS 120377</strain>
    </source>
</reference>
<evidence type="ECO:0000313" key="3">
    <source>
        <dbReference type="EMBL" id="KUJ15029.1"/>
    </source>
</evidence>
<dbReference type="OrthoDB" id="3550868at2759"/>
<dbReference type="InterPro" id="IPR011008">
    <property type="entry name" value="Dimeric_a/b-barrel"/>
</dbReference>
<proteinExistence type="inferred from homology"/>
<dbReference type="InParanoid" id="A0A194X4N9"/>
<comment type="similarity">
    <text evidence="1">Belongs to the tpcK family.</text>
</comment>
<name>A0A194X4N9_MOLSC</name>